<evidence type="ECO:0000256" key="1">
    <source>
        <dbReference type="SAM" id="SignalP"/>
    </source>
</evidence>
<dbReference type="STRING" id="93625.A0A409XFP0"/>
<proteinExistence type="predicted"/>
<dbReference type="InParanoid" id="A0A409XFP0"/>
<dbReference type="InterPro" id="IPR036404">
    <property type="entry name" value="Jacalin-like_lectin_dom_sf"/>
</dbReference>
<feature type="chain" id="PRO_5019346846" description="Jacalin-type lectin domain-containing protein" evidence="1">
    <location>
        <begin position="17"/>
        <end position="452"/>
    </location>
</feature>
<dbReference type="InterPro" id="IPR036691">
    <property type="entry name" value="Endo/exonu/phosph_ase_sf"/>
</dbReference>
<dbReference type="Pfam" id="PF01419">
    <property type="entry name" value="Jacalin"/>
    <property type="match status" value="1"/>
</dbReference>
<dbReference type="Pfam" id="PF22669">
    <property type="entry name" value="Exo_endo_phos2"/>
    <property type="match status" value="1"/>
</dbReference>
<protein>
    <recommendedName>
        <fullName evidence="2">Jacalin-type lectin domain-containing protein</fullName>
    </recommendedName>
</protein>
<dbReference type="Gene3D" id="3.60.10.10">
    <property type="entry name" value="Endonuclease/exonuclease/phosphatase"/>
    <property type="match status" value="1"/>
</dbReference>
<dbReference type="EMBL" id="NHYD01001877">
    <property type="protein sequence ID" value="PPQ89447.1"/>
    <property type="molecule type" value="Genomic_DNA"/>
</dbReference>
<dbReference type="PANTHER" id="PTHR16320">
    <property type="entry name" value="SPHINGOMYELINASE FAMILY MEMBER"/>
    <property type="match status" value="1"/>
</dbReference>
<dbReference type="SMART" id="SM00915">
    <property type="entry name" value="Jacalin"/>
    <property type="match status" value="1"/>
</dbReference>
<dbReference type="Gene3D" id="2.100.10.30">
    <property type="entry name" value="Jacalin-like lectin domain"/>
    <property type="match status" value="1"/>
</dbReference>
<feature type="signal peptide" evidence="1">
    <location>
        <begin position="1"/>
        <end position="16"/>
    </location>
</feature>
<feature type="domain" description="Jacalin-type lectin" evidence="2">
    <location>
        <begin position="309"/>
        <end position="450"/>
    </location>
</feature>
<dbReference type="InterPro" id="IPR001229">
    <property type="entry name" value="Jacalin-like_lectin_dom"/>
</dbReference>
<dbReference type="GO" id="GO:0004767">
    <property type="term" value="F:sphingomyelin phosphodiesterase activity"/>
    <property type="evidence" value="ECO:0007669"/>
    <property type="project" value="InterPro"/>
</dbReference>
<dbReference type="GO" id="GO:0005737">
    <property type="term" value="C:cytoplasm"/>
    <property type="evidence" value="ECO:0007669"/>
    <property type="project" value="TreeGrafter"/>
</dbReference>
<accession>A0A409XFP0</accession>
<dbReference type="AlphaFoldDB" id="A0A409XFP0"/>
<organism evidence="3 4">
    <name type="scientific">Psilocybe cyanescens</name>
    <dbReference type="NCBI Taxonomy" id="93625"/>
    <lineage>
        <taxon>Eukaryota</taxon>
        <taxon>Fungi</taxon>
        <taxon>Dikarya</taxon>
        <taxon>Basidiomycota</taxon>
        <taxon>Agaricomycotina</taxon>
        <taxon>Agaricomycetes</taxon>
        <taxon>Agaricomycetidae</taxon>
        <taxon>Agaricales</taxon>
        <taxon>Agaricineae</taxon>
        <taxon>Strophariaceae</taxon>
        <taxon>Psilocybe</taxon>
    </lineage>
</organism>
<evidence type="ECO:0000259" key="2">
    <source>
        <dbReference type="SMART" id="SM00915"/>
    </source>
</evidence>
<dbReference type="PANTHER" id="PTHR16320:SF1">
    <property type="entry name" value="SPHINGOMYELINASE DDB_G0288017"/>
    <property type="match status" value="1"/>
</dbReference>
<name>A0A409XFP0_PSICY</name>
<dbReference type="InterPro" id="IPR000300">
    <property type="entry name" value="IPPc"/>
</dbReference>
<dbReference type="SUPFAM" id="SSF56219">
    <property type="entry name" value="DNase I-like"/>
    <property type="match status" value="1"/>
</dbReference>
<dbReference type="GO" id="GO:0046856">
    <property type="term" value="P:phosphatidylinositol dephosphorylation"/>
    <property type="evidence" value="ECO:0007669"/>
    <property type="project" value="InterPro"/>
</dbReference>
<keyword evidence="4" id="KW-1185">Reference proteome</keyword>
<keyword evidence="1" id="KW-0732">Signal</keyword>
<sequence>MLRLGLVLIAIQSVLGAQIVGNLTVLSYNVAGLPELLSSGNPAVNTPLISPRLKPYSIINVQEDFNYHAALYASDNHAFRTPTSGGAGIGSGLNSLSDFPYIDLARTKWTDCNLNSGDCLTPKGFTFARVRVSDGVWLDVYNMHTDAGSDAGDIAARGKNFAQVAAHIAAWSPGMPVLVMGDTNARYTRPGDGETLRGFLAGTGTTDLWVSKIRGGVAPALGADALVCEFPFAEGTPQATMDACETVDKIFVRPSAAVSFLALTFANANSAFLDSAGAPLSDHYPITSTISWKLSSSIRLGDTIGGPHGSAFNDIPSLLSTSSSMPKLASITIRGANRVDGLAYTVQHASGTSTSTSHGGTGGTANTLTLAGERVVKVQACSGQYSGNTRIFYLQLTTNTGRTVAAGKTTGDCLTTTVPADAGSPGAWGLVGFWGRDGNEVDRVAPIWGAVY</sequence>
<dbReference type="InterPro" id="IPR038772">
    <property type="entry name" value="Sph/SMPD2-like"/>
</dbReference>
<gene>
    <name evidence="3" type="ORF">CVT25_012826</name>
</gene>
<reference evidence="3 4" key="1">
    <citation type="journal article" date="2018" name="Evol. Lett.">
        <title>Horizontal gene cluster transfer increased hallucinogenic mushroom diversity.</title>
        <authorList>
            <person name="Reynolds H.T."/>
            <person name="Vijayakumar V."/>
            <person name="Gluck-Thaler E."/>
            <person name="Korotkin H.B."/>
            <person name="Matheny P.B."/>
            <person name="Slot J.C."/>
        </authorList>
    </citation>
    <scope>NUCLEOTIDE SEQUENCE [LARGE SCALE GENOMIC DNA]</scope>
    <source>
        <strain evidence="3 4">2631</strain>
    </source>
</reference>
<dbReference type="OrthoDB" id="40902at2759"/>
<evidence type="ECO:0000313" key="4">
    <source>
        <dbReference type="Proteomes" id="UP000283269"/>
    </source>
</evidence>
<dbReference type="Proteomes" id="UP000283269">
    <property type="component" value="Unassembled WGS sequence"/>
</dbReference>
<dbReference type="GO" id="GO:0016791">
    <property type="term" value="F:phosphatase activity"/>
    <property type="evidence" value="ECO:0007669"/>
    <property type="project" value="InterPro"/>
</dbReference>
<evidence type="ECO:0000313" key="3">
    <source>
        <dbReference type="EMBL" id="PPQ89447.1"/>
    </source>
</evidence>
<dbReference type="SUPFAM" id="SSF51101">
    <property type="entry name" value="Mannose-binding lectins"/>
    <property type="match status" value="1"/>
</dbReference>
<comment type="caution">
    <text evidence="3">The sequence shown here is derived from an EMBL/GenBank/DDBJ whole genome shotgun (WGS) entry which is preliminary data.</text>
</comment>